<evidence type="ECO:0000256" key="8">
    <source>
        <dbReference type="ARBA" id="ARBA00023303"/>
    </source>
</evidence>
<evidence type="ECO:0000313" key="10">
    <source>
        <dbReference type="Proteomes" id="UP001472677"/>
    </source>
</evidence>
<keyword evidence="4" id="KW-0812">Transmembrane</keyword>
<reference evidence="9 10" key="1">
    <citation type="journal article" date="2024" name="G3 (Bethesda)">
        <title>Genome assembly of Hibiscus sabdariffa L. provides insights into metabolisms of medicinal natural products.</title>
        <authorList>
            <person name="Kim T."/>
        </authorList>
    </citation>
    <scope>NUCLEOTIDE SEQUENCE [LARGE SCALE GENOMIC DNA]</scope>
    <source>
        <strain evidence="9">TK-2024</strain>
        <tissue evidence="9">Old leaves</tissue>
    </source>
</reference>
<protein>
    <recommendedName>
        <fullName evidence="11">Aluminum-activated malate transporter</fullName>
    </recommendedName>
</protein>
<dbReference type="Proteomes" id="UP001472677">
    <property type="component" value="Unassembled WGS sequence"/>
</dbReference>
<comment type="subcellular location">
    <subcellularLocation>
        <location evidence="1">Membrane</location>
        <topology evidence="1">Multi-pass membrane protein</topology>
    </subcellularLocation>
</comment>
<keyword evidence="6" id="KW-0406">Ion transport</keyword>
<evidence type="ECO:0008006" key="11">
    <source>
        <dbReference type="Google" id="ProtNLM"/>
    </source>
</evidence>
<keyword evidence="5" id="KW-1133">Transmembrane helix</keyword>
<accession>A0ABR2DIU7</accession>
<evidence type="ECO:0000256" key="6">
    <source>
        <dbReference type="ARBA" id="ARBA00023065"/>
    </source>
</evidence>
<evidence type="ECO:0000256" key="1">
    <source>
        <dbReference type="ARBA" id="ARBA00004141"/>
    </source>
</evidence>
<keyword evidence="10" id="KW-1185">Reference proteome</keyword>
<organism evidence="9 10">
    <name type="scientific">Hibiscus sabdariffa</name>
    <name type="common">roselle</name>
    <dbReference type="NCBI Taxonomy" id="183260"/>
    <lineage>
        <taxon>Eukaryota</taxon>
        <taxon>Viridiplantae</taxon>
        <taxon>Streptophyta</taxon>
        <taxon>Embryophyta</taxon>
        <taxon>Tracheophyta</taxon>
        <taxon>Spermatophyta</taxon>
        <taxon>Magnoliopsida</taxon>
        <taxon>eudicotyledons</taxon>
        <taxon>Gunneridae</taxon>
        <taxon>Pentapetalae</taxon>
        <taxon>rosids</taxon>
        <taxon>malvids</taxon>
        <taxon>Malvales</taxon>
        <taxon>Malvaceae</taxon>
        <taxon>Malvoideae</taxon>
        <taxon>Hibiscus</taxon>
    </lineage>
</organism>
<evidence type="ECO:0000256" key="5">
    <source>
        <dbReference type="ARBA" id="ARBA00022989"/>
    </source>
</evidence>
<keyword evidence="3" id="KW-0813">Transport</keyword>
<name>A0ABR2DIU7_9ROSI</name>
<comment type="caution">
    <text evidence="9">The sequence shown here is derived from an EMBL/GenBank/DDBJ whole genome shotgun (WGS) entry which is preliminary data.</text>
</comment>
<keyword evidence="8" id="KW-0407">Ion channel</keyword>
<evidence type="ECO:0000256" key="2">
    <source>
        <dbReference type="ARBA" id="ARBA00007079"/>
    </source>
</evidence>
<dbReference type="EMBL" id="JBBPBM010000025">
    <property type="protein sequence ID" value="KAK8540221.1"/>
    <property type="molecule type" value="Genomic_DNA"/>
</dbReference>
<evidence type="ECO:0000313" key="9">
    <source>
        <dbReference type="EMBL" id="KAK8540221.1"/>
    </source>
</evidence>
<comment type="similarity">
    <text evidence="2">Belongs to the aromatic acid exporter (TC 2.A.85) family.</text>
</comment>
<dbReference type="InterPro" id="IPR020966">
    <property type="entry name" value="ALMT"/>
</dbReference>
<evidence type="ECO:0000256" key="4">
    <source>
        <dbReference type="ARBA" id="ARBA00022692"/>
    </source>
</evidence>
<sequence length="110" mass="12300">MKVGDVLRQLGYIFVALRGCLQTEIQASRSVRALFKDPCIRLSEEVTKVLMELANNIKNRHHCSPRILFDHLHEAVQDFDTVIKSLPRLFLGSNNNQATNMLAPAAAQAA</sequence>
<proteinExistence type="inferred from homology"/>
<keyword evidence="7" id="KW-0472">Membrane</keyword>
<gene>
    <name evidence="9" type="ORF">V6N12_046510</name>
</gene>
<dbReference type="PANTHER" id="PTHR31086">
    <property type="entry name" value="ALUMINUM-ACTIVATED MALATE TRANSPORTER 10"/>
    <property type="match status" value="1"/>
</dbReference>
<evidence type="ECO:0000256" key="7">
    <source>
        <dbReference type="ARBA" id="ARBA00023136"/>
    </source>
</evidence>
<evidence type="ECO:0000256" key="3">
    <source>
        <dbReference type="ARBA" id="ARBA00022448"/>
    </source>
</evidence>
<dbReference type="Pfam" id="PF11744">
    <property type="entry name" value="ALMT"/>
    <property type="match status" value="1"/>
</dbReference>